<dbReference type="PANTHER" id="PTHR21349">
    <property type="entry name" value="50S RIBOSOMAL PROTEIN L21"/>
    <property type="match status" value="1"/>
</dbReference>
<comment type="subunit">
    <text evidence="7 8">Part of the 50S ribosomal subunit.</text>
</comment>
<sequence>MHYAIVEIGGRQIWVENGNYFFTDRLSIPPGTNVSLTRVLLANMDGKLHLGHPYLKTGAVVGEVLEHVQGPKLISYKMKSKKKYKRKQGHRQLLTKLLIKNITI</sequence>
<evidence type="ECO:0000256" key="7">
    <source>
        <dbReference type="HAMAP-Rule" id="MF_01363"/>
    </source>
</evidence>
<keyword evidence="2 9" id="KW-0934">Plastid</keyword>
<keyword evidence="3 7" id="KW-0699">rRNA-binding</keyword>
<dbReference type="PANTHER" id="PTHR21349:SF7">
    <property type="entry name" value="LARGE RIBOSOMAL SUBUNIT PROTEIN BL21C"/>
    <property type="match status" value="1"/>
</dbReference>
<gene>
    <name evidence="7 9" type="primary">rpl21</name>
</gene>
<accession>A0A514CQ06</accession>
<dbReference type="GO" id="GO:0009507">
    <property type="term" value="C:chloroplast"/>
    <property type="evidence" value="ECO:0007669"/>
    <property type="project" value="UniProtKB-SubCell"/>
</dbReference>
<name>A0A514CQ06_9STRA</name>
<geneLocation type="chloroplast" evidence="9"/>
<evidence type="ECO:0000256" key="1">
    <source>
        <dbReference type="ARBA" id="ARBA00008563"/>
    </source>
</evidence>
<keyword evidence="4 7" id="KW-0694">RNA-binding</keyword>
<evidence type="ECO:0000313" key="9">
    <source>
        <dbReference type="EMBL" id="QDH81893.1"/>
    </source>
</evidence>
<dbReference type="AlphaFoldDB" id="A0A514CQ06"/>
<keyword evidence="5 7" id="KW-0689">Ribosomal protein</keyword>
<dbReference type="PROSITE" id="PS01169">
    <property type="entry name" value="RIBOSOMAL_L21"/>
    <property type="match status" value="1"/>
</dbReference>
<dbReference type="InterPro" id="IPR028909">
    <property type="entry name" value="bL21-like"/>
</dbReference>
<dbReference type="GO" id="GO:0005762">
    <property type="term" value="C:mitochondrial large ribosomal subunit"/>
    <property type="evidence" value="ECO:0007669"/>
    <property type="project" value="TreeGrafter"/>
</dbReference>
<evidence type="ECO:0000256" key="8">
    <source>
        <dbReference type="RuleBase" id="RU000563"/>
    </source>
</evidence>
<dbReference type="GO" id="GO:0006412">
    <property type="term" value="P:translation"/>
    <property type="evidence" value="ECO:0007669"/>
    <property type="project" value="UniProtKB-UniRule"/>
</dbReference>
<dbReference type="SUPFAM" id="SSF141091">
    <property type="entry name" value="L21p-like"/>
    <property type="match status" value="1"/>
</dbReference>
<evidence type="ECO:0000256" key="2">
    <source>
        <dbReference type="ARBA" id="ARBA00022640"/>
    </source>
</evidence>
<dbReference type="InterPro" id="IPR036164">
    <property type="entry name" value="bL21-like_sf"/>
</dbReference>
<dbReference type="RefSeq" id="YP_009675042.1">
    <property type="nucleotide sequence ID" value="NC_043890.1"/>
</dbReference>
<comment type="subcellular location">
    <subcellularLocation>
        <location evidence="7">Plastid</location>
        <location evidence="7">Chloroplast</location>
    </subcellularLocation>
</comment>
<dbReference type="InterPro" id="IPR018258">
    <property type="entry name" value="Ribosomal_bL21_CS"/>
</dbReference>
<dbReference type="NCBIfam" id="TIGR00061">
    <property type="entry name" value="L21"/>
    <property type="match status" value="1"/>
</dbReference>
<proteinExistence type="inferred from homology"/>
<dbReference type="InterPro" id="IPR001787">
    <property type="entry name" value="Ribosomal_bL21"/>
</dbReference>
<evidence type="ECO:0000256" key="3">
    <source>
        <dbReference type="ARBA" id="ARBA00022730"/>
    </source>
</evidence>
<keyword evidence="9" id="KW-0150">Chloroplast</keyword>
<comment type="similarity">
    <text evidence="1 7 8">Belongs to the bacterial ribosomal protein bL21 family.</text>
</comment>
<comment type="function">
    <text evidence="7 8">This protein binds to 23S rRNA.</text>
</comment>
<reference evidence="9" key="1">
    <citation type="submission" date="2019-02" db="EMBL/GenBank/DDBJ databases">
        <title>Dictyochophyceae plastid genomes reveal unusual variability of their organisation.</title>
        <authorList>
            <person name="Han K.Y."/>
            <person name="Maciszewski K."/>
            <person name="Graf L."/>
            <person name="Andersen R.A."/>
            <person name="Karnkowska A."/>
            <person name="Yoon H.S."/>
        </authorList>
    </citation>
    <scope>NUCLEOTIDE SEQUENCE</scope>
</reference>
<dbReference type="GeneID" id="40865511"/>
<dbReference type="GO" id="GO:0003735">
    <property type="term" value="F:structural constituent of ribosome"/>
    <property type="evidence" value="ECO:0007669"/>
    <property type="project" value="InterPro"/>
</dbReference>
<keyword evidence="6 7" id="KW-0687">Ribonucleoprotein</keyword>
<organism evidence="9">
    <name type="scientific">Rhizochromulina marina</name>
    <dbReference type="NCBI Taxonomy" id="1034831"/>
    <lineage>
        <taxon>Eukaryota</taxon>
        <taxon>Sar</taxon>
        <taxon>Stramenopiles</taxon>
        <taxon>Ochrophyta</taxon>
        <taxon>Dictyochophyceae</taxon>
        <taxon>Rhizochromulinales</taxon>
        <taxon>Rhizochromulina</taxon>
    </lineage>
</organism>
<evidence type="ECO:0000256" key="5">
    <source>
        <dbReference type="ARBA" id="ARBA00022980"/>
    </source>
</evidence>
<dbReference type="EMBL" id="MK561360">
    <property type="protein sequence ID" value="QDH81893.1"/>
    <property type="molecule type" value="Genomic_DNA"/>
</dbReference>
<evidence type="ECO:0000256" key="6">
    <source>
        <dbReference type="ARBA" id="ARBA00023274"/>
    </source>
</evidence>
<dbReference type="GO" id="GO:0019843">
    <property type="term" value="F:rRNA binding"/>
    <property type="evidence" value="ECO:0007669"/>
    <property type="project" value="UniProtKB-UniRule"/>
</dbReference>
<dbReference type="HAMAP" id="MF_01363">
    <property type="entry name" value="Ribosomal_bL21"/>
    <property type="match status" value="1"/>
</dbReference>
<dbReference type="Pfam" id="PF00829">
    <property type="entry name" value="Ribosomal_L21p"/>
    <property type="match status" value="1"/>
</dbReference>
<evidence type="ECO:0000256" key="4">
    <source>
        <dbReference type="ARBA" id="ARBA00022884"/>
    </source>
</evidence>
<protein>
    <recommendedName>
        <fullName evidence="7">Large ribosomal subunit protein bL21c</fullName>
    </recommendedName>
</protein>